<keyword evidence="5 7" id="KW-1133">Transmembrane helix</keyword>
<feature type="transmembrane region" description="Helical" evidence="7">
    <location>
        <begin position="227"/>
        <end position="251"/>
    </location>
</feature>
<feature type="domain" description="Glycosyltransferase 2-like" evidence="8">
    <location>
        <begin position="4"/>
        <end position="163"/>
    </location>
</feature>
<keyword evidence="6 7" id="KW-0472">Membrane</keyword>
<dbReference type="Pfam" id="PF00535">
    <property type="entry name" value="Glycos_transf_2"/>
    <property type="match status" value="1"/>
</dbReference>
<feature type="transmembrane region" description="Helical" evidence="7">
    <location>
        <begin position="257"/>
        <end position="283"/>
    </location>
</feature>
<dbReference type="Gene3D" id="3.90.550.10">
    <property type="entry name" value="Spore Coat Polysaccharide Biosynthesis Protein SpsA, Chain A"/>
    <property type="match status" value="1"/>
</dbReference>
<comment type="subcellular location">
    <subcellularLocation>
        <location evidence="1">Membrane</location>
        <topology evidence="1">Multi-pass membrane protein</topology>
    </subcellularLocation>
</comment>
<sequence>MKLSIVTTLYQSAPYIEEFVRRVSVEAKKITDDYEIVMVDDGSPDNSLVKALSLREIDSHLHIIELSRNFGHHKAMMAGLDYARGDLVFLIDVDLEEPPELLTRFHAEMQSGNWDVIYGIQQDRKGGLIKKIGGRFGWWLIQLFVPVDIPFNLCTVRLMRSSYVRQLVRHKEHMTAIGGLWVLTGFHQHGILFDKASRGESSYTFGKRLRSLLDSVTSFSPVPLYGIFFLGLAIFFVSSLVTAALIIRWFAGYVLEGWISVMVSVWSLGGLILLSTGLVGLYISRIFIETKNRPYVIIRNIFGTHDHHGQRPEK</sequence>
<dbReference type="AlphaFoldDB" id="A0A0W8FUI0"/>
<evidence type="ECO:0000256" key="4">
    <source>
        <dbReference type="ARBA" id="ARBA00022692"/>
    </source>
</evidence>
<dbReference type="InterPro" id="IPR001173">
    <property type="entry name" value="Glyco_trans_2-like"/>
</dbReference>
<dbReference type="GO" id="GO:0005886">
    <property type="term" value="C:plasma membrane"/>
    <property type="evidence" value="ECO:0007669"/>
    <property type="project" value="TreeGrafter"/>
</dbReference>
<evidence type="ECO:0000256" key="5">
    <source>
        <dbReference type="ARBA" id="ARBA00022989"/>
    </source>
</evidence>
<evidence type="ECO:0000256" key="2">
    <source>
        <dbReference type="ARBA" id="ARBA00022676"/>
    </source>
</evidence>
<evidence type="ECO:0000259" key="8">
    <source>
        <dbReference type="Pfam" id="PF00535"/>
    </source>
</evidence>
<keyword evidence="2" id="KW-0328">Glycosyltransferase</keyword>
<dbReference type="PANTHER" id="PTHR48090">
    <property type="entry name" value="UNDECAPRENYL-PHOSPHATE 4-DEOXY-4-FORMAMIDO-L-ARABINOSE TRANSFERASE-RELATED"/>
    <property type="match status" value="1"/>
</dbReference>
<comment type="caution">
    <text evidence="9">The sequence shown here is derived from an EMBL/GenBank/DDBJ whole genome shotgun (WGS) entry which is preliminary data.</text>
</comment>
<evidence type="ECO:0000256" key="3">
    <source>
        <dbReference type="ARBA" id="ARBA00022679"/>
    </source>
</evidence>
<evidence type="ECO:0000256" key="1">
    <source>
        <dbReference type="ARBA" id="ARBA00004141"/>
    </source>
</evidence>
<proteinExistence type="predicted"/>
<dbReference type="InterPro" id="IPR029044">
    <property type="entry name" value="Nucleotide-diphossugar_trans"/>
</dbReference>
<name>A0A0W8FUI0_9ZZZZ</name>
<protein>
    <submittedName>
        <fullName evidence="9">Glycosyltransferase</fullName>
    </submittedName>
</protein>
<accession>A0A0W8FUI0</accession>
<keyword evidence="4 7" id="KW-0812">Transmembrane</keyword>
<organism evidence="9">
    <name type="scientific">hydrocarbon metagenome</name>
    <dbReference type="NCBI Taxonomy" id="938273"/>
    <lineage>
        <taxon>unclassified sequences</taxon>
        <taxon>metagenomes</taxon>
        <taxon>ecological metagenomes</taxon>
    </lineage>
</organism>
<reference evidence="9" key="1">
    <citation type="journal article" date="2015" name="Proc. Natl. Acad. Sci. U.S.A.">
        <title>Networks of energetic and metabolic interactions define dynamics in microbial communities.</title>
        <authorList>
            <person name="Embree M."/>
            <person name="Liu J.K."/>
            <person name="Al-Bassam M.M."/>
            <person name="Zengler K."/>
        </authorList>
    </citation>
    <scope>NUCLEOTIDE SEQUENCE</scope>
</reference>
<gene>
    <name evidence="9" type="ORF">ASZ90_005591</name>
</gene>
<dbReference type="GO" id="GO:0016757">
    <property type="term" value="F:glycosyltransferase activity"/>
    <property type="evidence" value="ECO:0007669"/>
    <property type="project" value="UniProtKB-KW"/>
</dbReference>
<keyword evidence="3 9" id="KW-0808">Transferase</keyword>
<dbReference type="SUPFAM" id="SSF53448">
    <property type="entry name" value="Nucleotide-diphospho-sugar transferases"/>
    <property type="match status" value="1"/>
</dbReference>
<dbReference type="InterPro" id="IPR050256">
    <property type="entry name" value="Glycosyltransferase_2"/>
</dbReference>
<evidence type="ECO:0000256" key="6">
    <source>
        <dbReference type="ARBA" id="ARBA00023136"/>
    </source>
</evidence>
<dbReference type="CDD" id="cd04187">
    <property type="entry name" value="DPM1_like_bac"/>
    <property type="match status" value="1"/>
</dbReference>
<evidence type="ECO:0000313" key="9">
    <source>
        <dbReference type="EMBL" id="KUG24597.1"/>
    </source>
</evidence>
<dbReference type="PANTHER" id="PTHR48090:SF1">
    <property type="entry name" value="PROPHAGE BACTOPRENOL GLUCOSYL TRANSFERASE HOMOLOG"/>
    <property type="match status" value="1"/>
</dbReference>
<evidence type="ECO:0000256" key="7">
    <source>
        <dbReference type="SAM" id="Phobius"/>
    </source>
</evidence>
<dbReference type="EMBL" id="LNQE01000842">
    <property type="protein sequence ID" value="KUG24597.1"/>
    <property type="molecule type" value="Genomic_DNA"/>
</dbReference>